<keyword evidence="11" id="KW-0539">Nucleus</keyword>
<reference evidence="15" key="2">
    <citation type="submission" date="2025-08" db="UniProtKB">
        <authorList>
            <consortium name="Ensembl"/>
        </authorList>
    </citation>
    <scope>IDENTIFICATION</scope>
</reference>
<proteinExistence type="inferred from homology"/>
<comment type="subcellular location">
    <subcellularLocation>
        <location evidence="2">Cytoplasm</location>
    </subcellularLocation>
    <subcellularLocation>
        <location evidence="1">Nucleus</location>
    </subcellularLocation>
</comment>
<keyword evidence="8 12" id="KW-0863">Zinc-finger</keyword>
<evidence type="ECO:0000256" key="2">
    <source>
        <dbReference type="ARBA" id="ARBA00004496"/>
    </source>
</evidence>
<reference evidence="16" key="1">
    <citation type="submission" date="2018-06" db="EMBL/GenBank/DDBJ databases">
        <title>Genome assembly of Danube salmon.</title>
        <authorList>
            <person name="Macqueen D.J."/>
            <person name="Gundappa M.K."/>
        </authorList>
    </citation>
    <scope>NUCLEOTIDE SEQUENCE [LARGE SCALE GENOMIC DNA]</scope>
</reference>
<dbReference type="SUPFAM" id="SSF90229">
    <property type="entry name" value="CCCH zinc finger"/>
    <property type="match status" value="1"/>
</dbReference>
<evidence type="ECO:0000313" key="15">
    <source>
        <dbReference type="Ensembl" id="ENSHHUP00000047616.1"/>
    </source>
</evidence>
<reference evidence="15" key="3">
    <citation type="submission" date="2025-09" db="UniProtKB">
        <authorList>
            <consortium name="Ensembl"/>
        </authorList>
    </citation>
    <scope>IDENTIFICATION</scope>
</reference>
<feature type="zinc finger region" description="C3H1-type" evidence="12">
    <location>
        <begin position="129"/>
        <end position="156"/>
    </location>
</feature>
<evidence type="ECO:0000256" key="1">
    <source>
        <dbReference type="ARBA" id="ARBA00004123"/>
    </source>
</evidence>
<keyword evidence="7" id="KW-0677">Repeat</keyword>
<dbReference type="GeneTree" id="ENSGT00390000015818"/>
<feature type="region of interest" description="Disordered" evidence="13">
    <location>
        <begin position="382"/>
        <end position="437"/>
    </location>
</feature>
<evidence type="ECO:0000256" key="9">
    <source>
        <dbReference type="ARBA" id="ARBA00022833"/>
    </source>
</evidence>
<comment type="similarity">
    <text evidence="3">Belongs to the ZC3H15/TMA46 family.</text>
</comment>
<evidence type="ECO:0000256" key="4">
    <source>
        <dbReference type="ARBA" id="ARBA00015073"/>
    </source>
</evidence>
<evidence type="ECO:0000256" key="10">
    <source>
        <dbReference type="ARBA" id="ARBA00023054"/>
    </source>
</evidence>
<dbReference type="InterPro" id="IPR036855">
    <property type="entry name" value="Znf_CCCH_sf"/>
</dbReference>
<name>A0A4W5N7M5_9TELE</name>
<keyword evidence="10" id="KW-0175">Coiled coil</keyword>
<dbReference type="Gene3D" id="6.20.400.10">
    <property type="match status" value="1"/>
</dbReference>
<evidence type="ECO:0000256" key="7">
    <source>
        <dbReference type="ARBA" id="ARBA00022737"/>
    </source>
</evidence>
<evidence type="ECO:0000256" key="3">
    <source>
        <dbReference type="ARBA" id="ARBA00010043"/>
    </source>
</evidence>
<dbReference type="Proteomes" id="UP000314982">
    <property type="component" value="Unassembled WGS sequence"/>
</dbReference>
<feature type="domain" description="C3H1-type" evidence="14">
    <location>
        <begin position="207"/>
        <end position="245"/>
    </location>
</feature>
<keyword evidence="5" id="KW-0963">Cytoplasm</keyword>
<feature type="domain" description="C3H1-type" evidence="14">
    <location>
        <begin position="129"/>
        <end position="156"/>
    </location>
</feature>
<evidence type="ECO:0000256" key="13">
    <source>
        <dbReference type="SAM" id="MobiDB-lite"/>
    </source>
</evidence>
<dbReference type="AlphaFoldDB" id="A0A4W5N7M5"/>
<dbReference type="FunFam" id="4.10.1000.10:FF:000050">
    <property type="entry name" value="AGAP008634-PA"/>
    <property type="match status" value="1"/>
</dbReference>
<sequence>MDRRTGGKADERTDGWTDVHDHIGTAMDIHKLAQAAAAGAAGSKKTQEKKKEKMIEDKTFGLKNKKGAKQQKFIKTVTHQVKYGQHNTRQVAAAEGDKNKKIDKKKELEELNELFKPVVAAQKVAKGVDPKSVLCAFFKQGQCTKGDKCKFSHDLTLERKCEKRSLYVDGRDEDLEKDTMDNWDEKKLEEVVNKKHGEAEMKKDKTQQTQIVCKYFLDAIENNKYGWFWVCPGGGDNCMYRHALPAGFVLRKDKTKEENLEEKISLEELIENERSALGPNVTRITLETFLAWKKRKRQERIAKDEQDMERKRADFSAGRSLGVSGREVFEFRPDLVDDDDEEADDTKGDEVVDAEDFLDVDVSRFIPKEVDNAGITVASADRFTARPRPAKNTDDKLSEACGGGVEENGVDGEGDTEEDTEDVPVDENLFTGEDLDEIEQELDTLDLDLDQ</sequence>
<dbReference type="PANTHER" id="PTHR12681">
    <property type="entry name" value="ZINC FINGER-CONTAINING PROTEIN P48ZNF"/>
    <property type="match status" value="1"/>
</dbReference>
<dbReference type="STRING" id="62062.ENSHHUP00000047616"/>
<dbReference type="GO" id="GO:0008270">
    <property type="term" value="F:zinc ion binding"/>
    <property type="evidence" value="ECO:0007669"/>
    <property type="project" value="UniProtKB-KW"/>
</dbReference>
<dbReference type="PANTHER" id="PTHR12681:SF0">
    <property type="entry name" value="ZINC FINGER CCCH DOMAIN-CONTAINING PROTEIN 15"/>
    <property type="match status" value="1"/>
</dbReference>
<accession>A0A4W5N7M5</accession>
<organism evidence="15 16">
    <name type="scientific">Hucho hucho</name>
    <name type="common">huchen</name>
    <dbReference type="NCBI Taxonomy" id="62062"/>
    <lineage>
        <taxon>Eukaryota</taxon>
        <taxon>Metazoa</taxon>
        <taxon>Chordata</taxon>
        <taxon>Craniata</taxon>
        <taxon>Vertebrata</taxon>
        <taxon>Euteleostomi</taxon>
        <taxon>Actinopterygii</taxon>
        <taxon>Neopterygii</taxon>
        <taxon>Teleostei</taxon>
        <taxon>Protacanthopterygii</taxon>
        <taxon>Salmoniformes</taxon>
        <taxon>Salmonidae</taxon>
        <taxon>Salmoninae</taxon>
        <taxon>Hucho</taxon>
    </lineage>
</organism>
<dbReference type="GO" id="GO:0002181">
    <property type="term" value="P:cytoplasmic translation"/>
    <property type="evidence" value="ECO:0007669"/>
    <property type="project" value="TreeGrafter"/>
</dbReference>
<feature type="compositionally biased region" description="Acidic residues" evidence="13">
    <location>
        <begin position="408"/>
        <end position="425"/>
    </location>
</feature>
<dbReference type="Pfam" id="PF16543">
    <property type="entry name" value="DFRP_C"/>
    <property type="match status" value="1"/>
</dbReference>
<evidence type="ECO:0000313" key="16">
    <source>
        <dbReference type="Proteomes" id="UP000314982"/>
    </source>
</evidence>
<dbReference type="Gene3D" id="4.10.1000.10">
    <property type="entry name" value="Zinc finger, CCCH-type"/>
    <property type="match status" value="1"/>
</dbReference>
<protein>
    <recommendedName>
        <fullName evidence="4">Zinc finger CCCH domain-containing protein 15</fullName>
    </recommendedName>
</protein>
<evidence type="ECO:0000256" key="12">
    <source>
        <dbReference type="PROSITE-ProRule" id="PRU00723"/>
    </source>
</evidence>
<evidence type="ECO:0000256" key="5">
    <source>
        <dbReference type="ARBA" id="ARBA00022490"/>
    </source>
</evidence>
<dbReference type="Pfam" id="PF00642">
    <property type="entry name" value="zf-CCCH"/>
    <property type="match status" value="1"/>
</dbReference>
<feature type="zinc finger region" description="C3H1-type" evidence="12">
    <location>
        <begin position="207"/>
        <end position="245"/>
    </location>
</feature>
<dbReference type="InterPro" id="IPR000571">
    <property type="entry name" value="Znf_CCCH"/>
</dbReference>
<dbReference type="GO" id="GO:0003729">
    <property type="term" value="F:mRNA binding"/>
    <property type="evidence" value="ECO:0007669"/>
    <property type="project" value="TreeGrafter"/>
</dbReference>
<evidence type="ECO:0000256" key="8">
    <source>
        <dbReference type="ARBA" id="ARBA00022771"/>
    </source>
</evidence>
<dbReference type="Ensembl" id="ENSHHUT00000049357.1">
    <property type="protein sequence ID" value="ENSHHUP00000047616.1"/>
    <property type="gene ID" value="ENSHHUG00000028795.1"/>
</dbReference>
<dbReference type="GO" id="GO:0005829">
    <property type="term" value="C:cytosol"/>
    <property type="evidence" value="ECO:0007669"/>
    <property type="project" value="TreeGrafter"/>
</dbReference>
<keyword evidence="16" id="KW-1185">Reference proteome</keyword>
<evidence type="ECO:0000256" key="6">
    <source>
        <dbReference type="ARBA" id="ARBA00022723"/>
    </source>
</evidence>
<keyword evidence="6 12" id="KW-0479">Metal-binding</keyword>
<dbReference type="SMART" id="SM00356">
    <property type="entry name" value="ZnF_C3H1"/>
    <property type="match status" value="2"/>
</dbReference>
<keyword evidence="9 12" id="KW-0862">Zinc</keyword>
<evidence type="ECO:0000256" key="11">
    <source>
        <dbReference type="ARBA" id="ARBA00023242"/>
    </source>
</evidence>
<dbReference type="InterPro" id="IPR032378">
    <property type="entry name" value="ZC3H15/TMA46_C"/>
</dbReference>
<evidence type="ECO:0000259" key="14">
    <source>
        <dbReference type="PROSITE" id="PS50103"/>
    </source>
</evidence>
<dbReference type="GO" id="GO:0005634">
    <property type="term" value="C:nucleus"/>
    <property type="evidence" value="ECO:0007669"/>
    <property type="project" value="UniProtKB-SubCell"/>
</dbReference>
<dbReference type="PROSITE" id="PS50103">
    <property type="entry name" value="ZF_C3H1"/>
    <property type="match status" value="2"/>
</dbReference>